<dbReference type="InterPro" id="IPR025959">
    <property type="entry name" value="Winged_HTH_dom"/>
</dbReference>
<comment type="caution">
    <text evidence="3">The sequence shown here is derived from an EMBL/GenBank/DDBJ whole genome shotgun (WGS) entry which is preliminary data.</text>
</comment>
<dbReference type="InterPro" id="IPR009057">
    <property type="entry name" value="Homeodomain-like_sf"/>
</dbReference>
<keyword evidence="4" id="KW-1185">Reference proteome</keyword>
<proteinExistence type="predicted"/>
<dbReference type="Proteomes" id="UP000569329">
    <property type="component" value="Unassembled WGS sequence"/>
</dbReference>
<evidence type="ECO:0000259" key="2">
    <source>
        <dbReference type="Pfam" id="PF13592"/>
    </source>
</evidence>
<protein>
    <submittedName>
        <fullName evidence="3">Putative transposase</fullName>
    </submittedName>
</protein>
<dbReference type="RefSeq" id="WP_220479523.1">
    <property type="nucleotide sequence ID" value="NZ_JACGWZ010000001.1"/>
</dbReference>
<name>A0A839DWK9_9PSEU</name>
<feature type="domain" description="Winged helix-turn helix" evidence="2">
    <location>
        <begin position="64"/>
        <end position="123"/>
    </location>
</feature>
<evidence type="ECO:0000313" key="4">
    <source>
        <dbReference type="Proteomes" id="UP000569329"/>
    </source>
</evidence>
<feature type="compositionally biased region" description="Polar residues" evidence="1">
    <location>
        <begin position="136"/>
        <end position="146"/>
    </location>
</feature>
<evidence type="ECO:0000256" key="1">
    <source>
        <dbReference type="SAM" id="MobiDB-lite"/>
    </source>
</evidence>
<dbReference type="SUPFAM" id="SSF46689">
    <property type="entry name" value="Homeodomain-like"/>
    <property type="match status" value="1"/>
</dbReference>
<gene>
    <name evidence="3" type="ORF">FHX42_001166</name>
</gene>
<sequence length="146" mass="16454">MAEVARRLRVSPKSVYAWQPWREGGTEALVSRDAGGAQCRLDADQLARLEQELLSGPAAVGYVEGQRWTLSRVAELIRCLFGIRYSLRGVSLLLYRLSWSPQVPIHRAAERDEHAVATWREETWQRVKGRRPRTPGSASKTKTGTP</sequence>
<reference evidence="3 4" key="1">
    <citation type="submission" date="2020-07" db="EMBL/GenBank/DDBJ databases">
        <title>Sequencing the genomes of 1000 actinobacteria strains.</title>
        <authorList>
            <person name="Klenk H.-P."/>
        </authorList>
    </citation>
    <scope>NUCLEOTIDE SEQUENCE [LARGE SCALE GENOMIC DNA]</scope>
    <source>
        <strain evidence="3 4">DSM 45975</strain>
    </source>
</reference>
<feature type="region of interest" description="Disordered" evidence="1">
    <location>
        <begin position="124"/>
        <end position="146"/>
    </location>
</feature>
<organism evidence="3 4">
    <name type="scientific">Halosaccharopolyspora lacisalsi</name>
    <dbReference type="NCBI Taxonomy" id="1000566"/>
    <lineage>
        <taxon>Bacteria</taxon>
        <taxon>Bacillati</taxon>
        <taxon>Actinomycetota</taxon>
        <taxon>Actinomycetes</taxon>
        <taxon>Pseudonocardiales</taxon>
        <taxon>Pseudonocardiaceae</taxon>
        <taxon>Halosaccharopolyspora</taxon>
    </lineage>
</organism>
<evidence type="ECO:0000313" key="3">
    <source>
        <dbReference type="EMBL" id="MBA8823837.1"/>
    </source>
</evidence>
<dbReference type="EMBL" id="JACGWZ010000001">
    <property type="protein sequence ID" value="MBA8823837.1"/>
    <property type="molecule type" value="Genomic_DNA"/>
</dbReference>
<accession>A0A839DWK9</accession>
<dbReference type="Pfam" id="PF13592">
    <property type="entry name" value="HTH_33"/>
    <property type="match status" value="1"/>
</dbReference>
<dbReference type="AlphaFoldDB" id="A0A839DWK9"/>